<sequence length="259" mass="29965">MLFYIVVTRSCRTKKSAGCYFFNVAGKVSPEQIHSAELWIYKLFNRNDPYSQTYLLSELGKSANKKRTPKKDVNRIETTLKYGWLKINVKKTVLHWLMKPHRNFGLTILCKFCQRKNHKTIFSSKRDSMPFLVINTRVHSQRHKRSMPRRCTEHTRECCLASLEINFSEIGWNWVTAPSSFRANYCTGSCHEQYAAHYNHTQVIQDYRWSPAGHARMSEVIPCCSPISFKSQSILYIDAHGSIRLAKIPNISATACGCM</sequence>
<keyword evidence="4 6" id="KW-0339">Growth factor</keyword>
<evidence type="ECO:0000256" key="6">
    <source>
        <dbReference type="RuleBase" id="RU000354"/>
    </source>
</evidence>
<evidence type="ECO:0000256" key="3">
    <source>
        <dbReference type="ARBA" id="ARBA00022525"/>
    </source>
</evidence>
<feature type="domain" description="TGF-beta family profile" evidence="7">
    <location>
        <begin position="142"/>
        <end position="259"/>
    </location>
</feature>
<dbReference type="InterPro" id="IPR017948">
    <property type="entry name" value="TGFb_CS"/>
</dbReference>
<gene>
    <name evidence="8" type="ORF">KUTeg_016062</name>
</gene>
<accession>A0ABQ9EPI1</accession>
<dbReference type="InterPro" id="IPR001839">
    <property type="entry name" value="TGF-b_C"/>
</dbReference>
<proteinExistence type="inferred from homology"/>
<keyword evidence="3" id="KW-0964">Secreted</keyword>
<comment type="similarity">
    <text evidence="2 6">Belongs to the TGF-beta family.</text>
</comment>
<dbReference type="PANTHER" id="PTHR11848:SF298">
    <property type="entry name" value="DAWDLE, ISOFORM A"/>
    <property type="match status" value="1"/>
</dbReference>
<dbReference type="Proteomes" id="UP001217089">
    <property type="component" value="Unassembled WGS sequence"/>
</dbReference>
<dbReference type="InterPro" id="IPR001111">
    <property type="entry name" value="TGF-b_propeptide"/>
</dbReference>
<dbReference type="Gene3D" id="2.10.90.10">
    <property type="entry name" value="Cystine-knot cytokines"/>
    <property type="match status" value="1"/>
</dbReference>
<dbReference type="Pfam" id="PF00019">
    <property type="entry name" value="TGF_beta"/>
    <property type="match status" value="1"/>
</dbReference>
<keyword evidence="5" id="KW-1015">Disulfide bond</keyword>
<organism evidence="8 9">
    <name type="scientific">Tegillarca granosa</name>
    <name type="common">Malaysian cockle</name>
    <name type="synonym">Anadara granosa</name>
    <dbReference type="NCBI Taxonomy" id="220873"/>
    <lineage>
        <taxon>Eukaryota</taxon>
        <taxon>Metazoa</taxon>
        <taxon>Spiralia</taxon>
        <taxon>Lophotrochozoa</taxon>
        <taxon>Mollusca</taxon>
        <taxon>Bivalvia</taxon>
        <taxon>Autobranchia</taxon>
        <taxon>Pteriomorphia</taxon>
        <taxon>Arcoida</taxon>
        <taxon>Arcoidea</taxon>
        <taxon>Arcidae</taxon>
        <taxon>Tegillarca</taxon>
    </lineage>
</organism>
<name>A0ABQ9EPI1_TEGGR</name>
<protein>
    <recommendedName>
        <fullName evidence="7">TGF-beta family profile domain-containing protein</fullName>
    </recommendedName>
</protein>
<evidence type="ECO:0000256" key="5">
    <source>
        <dbReference type="ARBA" id="ARBA00023157"/>
    </source>
</evidence>
<dbReference type="SUPFAM" id="SSF57501">
    <property type="entry name" value="Cystine-knot cytokines"/>
    <property type="match status" value="1"/>
</dbReference>
<dbReference type="Pfam" id="PF00688">
    <property type="entry name" value="TGFb_propeptide"/>
    <property type="match status" value="1"/>
</dbReference>
<dbReference type="InterPro" id="IPR029034">
    <property type="entry name" value="Cystine-knot_cytokine"/>
</dbReference>
<evidence type="ECO:0000256" key="4">
    <source>
        <dbReference type="ARBA" id="ARBA00023030"/>
    </source>
</evidence>
<comment type="subcellular location">
    <subcellularLocation>
        <location evidence="1">Secreted</location>
    </subcellularLocation>
</comment>
<evidence type="ECO:0000313" key="9">
    <source>
        <dbReference type="Proteomes" id="UP001217089"/>
    </source>
</evidence>
<evidence type="ECO:0000313" key="8">
    <source>
        <dbReference type="EMBL" id="KAJ8305517.1"/>
    </source>
</evidence>
<dbReference type="Gene3D" id="2.60.120.970">
    <property type="match status" value="1"/>
</dbReference>
<evidence type="ECO:0000259" key="7">
    <source>
        <dbReference type="PROSITE" id="PS51362"/>
    </source>
</evidence>
<dbReference type="EMBL" id="JARBDR010000813">
    <property type="protein sequence ID" value="KAJ8305517.1"/>
    <property type="molecule type" value="Genomic_DNA"/>
</dbReference>
<dbReference type="SMART" id="SM00204">
    <property type="entry name" value="TGFB"/>
    <property type="match status" value="1"/>
</dbReference>
<dbReference type="PRINTS" id="PR00669">
    <property type="entry name" value="INHIBINA"/>
</dbReference>
<evidence type="ECO:0000256" key="1">
    <source>
        <dbReference type="ARBA" id="ARBA00004613"/>
    </source>
</evidence>
<dbReference type="PANTHER" id="PTHR11848">
    <property type="entry name" value="TGF-BETA FAMILY"/>
    <property type="match status" value="1"/>
</dbReference>
<dbReference type="PROSITE" id="PS51362">
    <property type="entry name" value="TGF_BETA_2"/>
    <property type="match status" value="1"/>
</dbReference>
<evidence type="ECO:0000256" key="2">
    <source>
        <dbReference type="ARBA" id="ARBA00006656"/>
    </source>
</evidence>
<comment type="caution">
    <text evidence="8">The sequence shown here is derived from an EMBL/GenBank/DDBJ whole genome shotgun (WGS) entry which is preliminary data.</text>
</comment>
<dbReference type="PROSITE" id="PS00250">
    <property type="entry name" value="TGF_BETA_1"/>
    <property type="match status" value="1"/>
</dbReference>
<dbReference type="InterPro" id="IPR015615">
    <property type="entry name" value="TGF-beta-rel"/>
</dbReference>
<reference evidence="8 9" key="1">
    <citation type="submission" date="2022-12" db="EMBL/GenBank/DDBJ databases">
        <title>Chromosome-level genome of Tegillarca granosa.</title>
        <authorList>
            <person name="Kim J."/>
        </authorList>
    </citation>
    <scope>NUCLEOTIDE SEQUENCE [LARGE SCALE GENOMIC DNA]</scope>
    <source>
        <strain evidence="8">Teg-2019</strain>
        <tissue evidence="8">Adductor muscle</tissue>
    </source>
</reference>
<keyword evidence="9" id="KW-1185">Reference proteome</keyword>